<dbReference type="EMBL" id="ML978992">
    <property type="protein sequence ID" value="KAF1924627.1"/>
    <property type="molecule type" value="Genomic_DNA"/>
</dbReference>
<evidence type="ECO:0000256" key="1">
    <source>
        <dbReference type="SAM" id="MobiDB-lite"/>
    </source>
</evidence>
<evidence type="ECO:0000313" key="3">
    <source>
        <dbReference type="Proteomes" id="UP000800082"/>
    </source>
</evidence>
<proteinExistence type="predicted"/>
<gene>
    <name evidence="2" type="ORF">M421DRAFT_278242</name>
</gene>
<dbReference type="Proteomes" id="UP000800082">
    <property type="component" value="Unassembled WGS sequence"/>
</dbReference>
<sequence length="133" mass="14507">MQRQSSSRDAAKQDATTKPRHPLSITSTQHTLQSLMGFLASPSSSDNVCNVPHRRALGLNSITSRANHLTDIPACYYRCHNTLTDHQTASSTVAPRVEGVVHLRHTRQGLRRFARELSCSVGSTARTSGASLL</sequence>
<organism evidence="2 3">
    <name type="scientific">Didymella exigua CBS 183.55</name>
    <dbReference type="NCBI Taxonomy" id="1150837"/>
    <lineage>
        <taxon>Eukaryota</taxon>
        <taxon>Fungi</taxon>
        <taxon>Dikarya</taxon>
        <taxon>Ascomycota</taxon>
        <taxon>Pezizomycotina</taxon>
        <taxon>Dothideomycetes</taxon>
        <taxon>Pleosporomycetidae</taxon>
        <taxon>Pleosporales</taxon>
        <taxon>Pleosporineae</taxon>
        <taxon>Didymellaceae</taxon>
        <taxon>Didymella</taxon>
    </lineage>
</organism>
<accession>A0A6A5RG76</accession>
<keyword evidence="3" id="KW-1185">Reference proteome</keyword>
<dbReference type="AlphaFoldDB" id="A0A6A5RG76"/>
<name>A0A6A5RG76_9PLEO</name>
<protein>
    <submittedName>
        <fullName evidence="2">Uncharacterized protein</fullName>
    </submittedName>
</protein>
<dbReference type="RefSeq" id="XP_033444879.1">
    <property type="nucleotide sequence ID" value="XM_033588874.1"/>
</dbReference>
<dbReference type="GeneID" id="54346521"/>
<feature type="region of interest" description="Disordered" evidence="1">
    <location>
        <begin position="1"/>
        <end position="25"/>
    </location>
</feature>
<dbReference type="OrthoDB" id="3960873at2759"/>
<evidence type="ECO:0000313" key="2">
    <source>
        <dbReference type="EMBL" id="KAF1924627.1"/>
    </source>
</evidence>
<reference evidence="2" key="1">
    <citation type="journal article" date="2020" name="Stud. Mycol.">
        <title>101 Dothideomycetes genomes: a test case for predicting lifestyles and emergence of pathogens.</title>
        <authorList>
            <person name="Haridas S."/>
            <person name="Albert R."/>
            <person name="Binder M."/>
            <person name="Bloem J."/>
            <person name="Labutti K."/>
            <person name="Salamov A."/>
            <person name="Andreopoulos B."/>
            <person name="Baker S."/>
            <person name="Barry K."/>
            <person name="Bills G."/>
            <person name="Bluhm B."/>
            <person name="Cannon C."/>
            <person name="Castanera R."/>
            <person name="Culley D."/>
            <person name="Daum C."/>
            <person name="Ezra D."/>
            <person name="Gonzalez J."/>
            <person name="Henrissat B."/>
            <person name="Kuo A."/>
            <person name="Liang C."/>
            <person name="Lipzen A."/>
            <person name="Lutzoni F."/>
            <person name="Magnuson J."/>
            <person name="Mondo S."/>
            <person name="Nolan M."/>
            <person name="Ohm R."/>
            <person name="Pangilinan J."/>
            <person name="Park H.-J."/>
            <person name="Ramirez L."/>
            <person name="Alfaro M."/>
            <person name="Sun H."/>
            <person name="Tritt A."/>
            <person name="Yoshinaga Y."/>
            <person name="Zwiers L.-H."/>
            <person name="Turgeon B."/>
            <person name="Goodwin S."/>
            <person name="Spatafora J."/>
            <person name="Crous P."/>
            <person name="Grigoriev I."/>
        </authorList>
    </citation>
    <scope>NUCLEOTIDE SEQUENCE</scope>
    <source>
        <strain evidence="2">CBS 183.55</strain>
    </source>
</reference>